<dbReference type="SUPFAM" id="SSF82866">
    <property type="entry name" value="Multidrug efflux transporter AcrB transmembrane domain"/>
    <property type="match status" value="2"/>
</dbReference>
<dbReference type="AlphaFoldDB" id="A0A5C8D6Y7"/>
<dbReference type="EMBL" id="SAXU01000001">
    <property type="protein sequence ID" value="TXJ20191.1"/>
    <property type="molecule type" value="Genomic_DNA"/>
</dbReference>
<feature type="transmembrane region" description="Helical" evidence="6">
    <location>
        <begin position="702"/>
        <end position="724"/>
    </location>
</feature>
<feature type="transmembrane region" description="Helical" evidence="6">
    <location>
        <begin position="620"/>
        <end position="639"/>
    </location>
</feature>
<dbReference type="RefSeq" id="WP_147738430.1">
    <property type="nucleotide sequence ID" value="NZ_SAXU01000001.1"/>
</dbReference>
<evidence type="ECO:0000256" key="6">
    <source>
        <dbReference type="SAM" id="Phobius"/>
    </source>
</evidence>
<accession>A0A5C8D6Y7</accession>
<dbReference type="PANTHER" id="PTHR33406">
    <property type="entry name" value="MEMBRANE PROTEIN MJ1562-RELATED"/>
    <property type="match status" value="1"/>
</dbReference>
<evidence type="ECO:0000256" key="4">
    <source>
        <dbReference type="ARBA" id="ARBA00022989"/>
    </source>
</evidence>
<keyword evidence="5 6" id="KW-0472">Membrane</keyword>
<comment type="subcellular location">
    <subcellularLocation>
        <location evidence="1">Cell membrane</location>
        <topology evidence="1">Multi-pass membrane protein</topology>
    </subcellularLocation>
</comment>
<reference evidence="8 9" key="1">
    <citation type="journal article" date="1992" name="Lakartidningen">
        <title>[Penicillin V and not amoxicillin is the first choice preparation in acute otitis].</title>
        <authorList>
            <person name="Kamme C."/>
            <person name="Lundgren K."/>
            <person name="Prellner K."/>
        </authorList>
    </citation>
    <scope>NUCLEOTIDE SEQUENCE [LARGE SCALE GENOMIC DNA]</scope>
    <source>
        <strain evidence="8 9">513A</strain>
    </source>
</reference>
<feature type="transmembrane region" description="Helical" evidence="6">
    <location>
        <begin position="277"/>
        <end position="297"/>
    </location>
</feature>
<evidence type="ECO:0000256" key="2">
    <source>
        <dbReference type="ARBA" id="ARBA00022475"/>
    </source>
</evidence>
<feature type="transmembrane region" description="Helical" evidence="6">
    <location>
        <begin position="346"/>
        <end position="366"/>
    </location>
</feature>
<comment type="caution">
    <text evidence="8">The sequence shown here is derived from an EMBL/GenBank/DDBJ whole genome shotgun (WGS) entry which is preliminary data.</text>
</comment>
<feature type="domain" description="Membrane transport protein MMPL" evidence="7">
    <location>
        <begin position="214"/>
        <end position="387"/>
    </location>
</feature>
<dbReference type="Pfam" id="PF03176">
    <property type="entry name" value="MMPL"/>
    <property type="match status" value="1"/>
</dbReference>
<feature type="transmembrane region" description="Helical" evidence="6">
    <location>
        <begin position="303"/>
        <end position="325"/>
    </location>
</feature>
<dbReference type="PANTHER" id="PTHR33406:SF13">
    <property type="entry name" value="MEMBRANE PROTEIN YDFJ"/>
    <property type="match status" value="1"/>
</dbReference>
<evidence type="ECO:0000313" key="9">
    <source>
        <dbReference type="Proteomes" id="UP000324638"/>
    </source>
</evidence>
<gene>
    <name evidence="8" type="ORF">EPJ79_03295</name>
</gene>
<evidence type="ECO:0000259" key="7">
    <source>
        <dbReference type="Pfam" id="PF03176"/>
    </source>
</evidence>
<name>A0A5C8D6Y7_9SPIR</name>
<sequence length="756" mass="87372">MKKNILNKKVLLWLIFHLSVILIFLFRFDCRAKIDTNFLSIAPRFAESEDFQESIETFFIQNSSEIKIFVESENFETAKNSAIEIENYIKEKDKNIIVNLRSKNYDDILETIIKYKYQLISKEIRNLLLINEGYKVAENGIANFYSPFFIHIVDNIEDDPFFVLNSKLMEILKNNNNFETRDEINFLNYKGKFNILLNIEIPKKIENGNMIFFDELTSHLKNIEENKKVKIYISGVPIHAYYSQKSAQKEITIISLISIIIICLIFLFIFKSIKPYIISMISISLSVLTSFFLLSILFDSIHIFTFVFGTSLIGISLDYSIHFITEWYNEKDKKEVLKKILPSMSLSFITTIASYFALFLTSLSLLKQTALFSIFGLTSSFLTVIALYSFIFKNDNSILRDGILNKSKNILKGYINFFNKKYLIFLTIFVILISIISIPKLKVNFSSNQLYNPPNFLINSETEIYKRLDYSISKNIIISRGDTLEDALENEELLENYFTNYTAISKVFYSKNRQKENIKLVENNLMPLLKKQIEDLGLDNETYNKIKSKFENNKNKILNIGDLIENMSELKKLILKNNDKYFIISTTDEIETKIIENENIKIFNINAEINEALDKTARTAIKTALIAYVIIFFFMIIFLSKKHAVAIMIIQIISIFVNLSVHSIFNLSVNIFSVFALILSIGISIDYCIFFSKSKAKKEVTFLAIFLSMITTALSFGTLSFSGFIPVKSFGLFLFIGILVSFLLSPVLLKINDIID</sequence>
<dbReference type="GO" id="GO:0005886">
    <property type="term" value="C:plasma membrane"/>
    <property type="evidence" value="ECO:0007669"/>
    <property type="project" value="UniProtKB-SubCell"/>
</dbReference>
<keyword evidence="2" id="KW-1003">Cell membrane</keyword>
<dbReference type="Proteomes" id="UP000324638">
    <property type="component" value="Unassembled WGS sequence"/>
</dbReference>
<organism evidence="8 9">
    <name type="scientific">Brachyspira aalborgi</name>
    <dbReference type="NCBI Taxonomy" id="29522"/>
    <lineage>
        <taxon>Bacteria</taxon>
        <taxon>Pseudomonadati</taxon>
        <taxon>Spirochaetota</taxon>
        <taxon>Spirochaetia</taxon>
        <taxon>Brachyspirales</taxon>
        <taxon>Brachyspiraceae</taxon>
        <taxon>Brachyspira</taxon>
    </lineage>
</organism>
<feature type="transmembrane region" description="Helical" evidence="6">
    <location>
        <begin position="251"/>
        <end position="270"/>
    </location>
</feature>
<dbReference type="InterPro" id="IPR050545">
    <property type="entry name" value="Mycobact_MmpL"/>
</dbReference>
<keyword evidence="4 6" id="KW-1133">Transmembrane helix</keyword>
<feature type="transmembrane region" description="Helical" evidence="6">
    <location>
        <begin position="422"/>
        <end position="439"/>
    </location>
</feature>
<dbReference type="InterPro" id="IPR004869">
    <property type="entry name" value="MMPL_dom"/>
</dbReference>
<evidence type="ECO:0000256" key="1">
    <source>
        <dbReference type="ARBA" id="ARBA00004651"/>
    </source>
</evidence>
<feature type="transmembrane region" description="Helical" evidence="6">
    <location>
        <begin position="671"/>
        <end position="690"/>
    </location>
</feature>
<evidence type="ECO:0000256" key="5">
    <source>
        <dbReference type="ARBA" id="ARBA00023136"/>
    </source>
</evidence>
<evidence type="ECO:0000313" key="8">
    <source>
        <dbReference type="EMBL" id="TXJ20191.1"/>
    </source>
</evidence>
<protein>
    <recommendedName>
        <fullName evidence="7">Membrane transport protein MMPL domain-containing protein</fullName>
    </recommendedName>
</protein>
<keyword evidence="3 6" id="KW-0812">Transmembrane</keyword>
<feature type="transmembrane region" description="Helical" evidence="6">
    <location>
        <begin position="646"/>
        <end position="665"/>
    </location>
</feature>
<proteinExistence type="predicted"/>
<feature type="transmembrane region" description="Helical" evidence="6">
    <location>
        <begin position="372"/>
        <end position="391"/>
    </location>
</feature>
<dbReference type="Gene3D" id="1.20.1640.10">
    <property type="entry name" value="Multidrug efflux transporter AcrB transmembrane domain"/>
    <property type="match status" value="2"/>
</dbReference>
<feature type="transmembrane region" description="Helical" evidence="6">
    <location>
        <begin position="730"/>
        <end position="749"/>
    </location>
</feature>
<evidence type="ECO:0000256" key="3">
    <source>
        <dbReference type="ARBA" id="ARBA00022692"/>
    </source>
</evidence>